<dbReference type="InterPro" id="IPR036397">
    <property type="entry name" value="RNaseH_sf"/>
</dbReference>
<evidence type="ECO:0000313" key="2">
    <source>
        <dbReference type="Proteomes" id="UP000499080"/>
    </source>
</evidence>
<sequence>MELHHIGKNCTQLPRYTIPSAMDWTDGPLAWPPRSPDLTPLDFFLWGYVKDKVFASKITDITQLKTRIIEVIENISQSMLTSTWNEIEYRLDVT</sequence>
<proteinExistence type="predicted"/>
<evidence type="ECO:0000313" key="1">
    <source>
        <dbReference type="EMBL" id="GBM80433.1"/>
    </source>
</evidence>
<name>A0A4Y2IRG4_ARAVE</name>
<comment type="caution">
    <text evidence="1">The sequence shown here is derived from an EMBL/GenBank/DDBJ whole genome shotgun (WGS) entry which is preliminary data.</text>
</comment>
<reference evidence="1 2" key="1">
    <citation type="journal article" date="2019" name="Sci. Rep.">
        <title>Orb-weaving spider Araneus ventricosus genome elucidates the spidroin gene catalogue.</title>
        <authorList>
            <person name="Kono N."/>
            <person name="Nakamura H."/>
            <person name="Ohtoshi R."/>
            <person name="Moran D.A.P."/>
            <person name="Shinohara A."/>
            <person name="Yoshida Y."/>
            <person name="Fujiwara M."/>
            <person name="Mori M."/>
            <person name="Tomita M."/>
            <person name="Arakawa K."/>
        </authorList>
    </citation>
    <scope>NUCLEOTIDE SEQUENCE [LARGE SCALE GENOMIC DNA]</scope>
</reference>
<organism evidence="1 2">
    <name type="scientific">Araneus ventricosus</name>
    <name type="common">Orbweaver spider</name>
    <name type="synonym">Epeira ventricosa</name>
    <dbReference type="NCBI Taxonomy" id="182803"/>
    <lineage>
        <taxon>Eukaryota</taxon>
        <taxon>Metazoa</taxon>
        <taxon>Ecdysozoa</taxon>
        <taxon>Arthropoda</taxon>
        <taxon>Chelicerata</taxon>
        <taxon>Arachnida</taxon>
        <taxon>Araneae</taxon>
        <taxon>Araneomorphae</taxon>
        <taxon>Entelegynae</taxon>
        <taxon>Araneoidea</taxon>
        <taxon>Araneidae</taxon>
        <taxon>Araneus</taxon>
    </lineage>
</organism>
<keyword evidence="2" id="KW-1185">Reference proteome</keyword>
<protein>
    <recommendedName>
        <fullName evidence="3">Transposable element Tc1 transposase</fullName>
    </recommendedName>
</protein>
<accession>A0A4Y2IRG4</accession>
<dbReference type="PANTHER" id="PTHR47326:SF1">
    <property type="entry name" value="HTH PSQ-TYPE DOMAIN-CONTAINING PROTEIN"/>
    <property type="match status" value="1"/>
</dbReference>
<dbReference type="Gene3D" id="3.30.420.10">
    <property type="entry name" value="Ribonuclease H-like superfamily/Ribonuclease H"/>
    <property type="match status" value="1"/>
</dbReference>
<evidence type="ECO:0008006" key="3">
    <source>
        <dbReference type="Google" id="ProtNLM"/>
    </source>
</evidence>
<dbReference type="EMBL" id="BGPR01002883">
    <property type="protein sequence ID" value="GBM80433.1"/>
    <property type="molecule type" value="Genomic_DNA"/>
</dbReference>
<dbReference type="AlphaFoldDB" id="A0A4Y2IRG4"/>
<dbReference type="OrthoDB" id="6766291at2759"/>
<dbReference type="GO" id="GO:0003676">
    <property type="term" value="F:nucleic acid binding"/>
    <property type="evidence" value="ECO:0007669"/>
    <property type="project" value="InterPro"/>
</dbReference>
<dbReference type="PANTHER" id="PTHR47326">
    <property type="entry name" value="TRANSPOSABLE ELEMENT TC3 TRANSPOSASE-LIKE PROTEIN"/>
    <property type="match status" value="1"/>
</dbReference>
<dbReference type="Proteomes" id="UP000499080">
    <property type="component" value="Unassembled WGS sequence"/>
</dbReference>
<gene>
    <name evidence="1" type="ORF">AVEN_145767_1</name>
</gene>